<dbReference type="InterPro" id="IPR029059">
    <property type="entry name" value="AB_hydrolase_5"/>
</dbReference>
<comment type="caution">
    <text evidence="2">The sequence shown here is derived from an EMBL/GenBank/DDBJ whole genome shotgun (WGS) entry which is preliminary data.</text>
</comment>
<evidence type="ECO:0000313" key="3">
    <source>
        <dbReference type="Proteomes" id="UP000015961"/>
    </source>
</evidence>
<dbReference type="GO" id="GO:0016787">
    <property type="term" value="F:hydrolase activity"/>
    <property type="evidence" value="ECO:0007669"/>
    <property type="project" value="InterPro"/>
</dbReference>
<keyword evidence="3" id="KW-1185">Reference proteome</keyword>
<name>S0KY39_9ENTE</name>
<dbReference type="eggNOG" id="COG0412">
    <property type="taxonomic scope" value="Bacteria"/>
</dbReference>
<dbReference type="PANTHER" id="PTHR43194:SF2">
    <property type="entry name" value="PEROXISOMAL MEMBRANE PROTEIN LPX1"/>
    <property type="match status" value="1"/>
</dbReference>
<gene>
    <name evidence="2" type="ORF">I573_02107</name>
</gene>
<organism evidence="2 3">
    <name type="scientific">Enterococcus sulfureus ATCC 49903</name>
    <dbReference type="NCBI Taxonomy" id="1140003"/>
    <lineage>
        <taxon>Bacteria</taxon>
        <taxon>Bacillati</taxon>
        <taxon>Bacillota</taxon>
        <taxon>Bacilli</taxon>
        <taxon>Lactobacillales</taxon>
        <taxon>Enterococcaceae</taxon>
        <taxon>Enterococcus</taxon>
    </lineage>
</organism>
<dbReference type="AlphaFoldDB" id="S0KY39"/>
<dbReference type="STRING" id="1140003.OMY_01976"/>
<proteinExistence type="predicted"/>
<dbReference type="OrthoDB" id="9780932at2"/>
<dbReference type="EMBL" id="ASWO01000007">
    <property type="protein sequence ID" value="EOT82994.1"/>
    <property type="molecule type" value="Genomic_DNA"/>
</dbReference>
<accession>S0KY39</accession>
<dbReference type="PATRIC" id="fig|1140003.3.peg.1905"/>
<evidence type="ECO:0000313" key="2">
    <source>
        <dbReference type="EMBL" id="EOT82994.1"/>
    </source>
</evidence>
<dbReference type="Proteomes" id="UP000015961">
    <property type="component" value="Unassembled WGS sequence"/>
</dbReference>
<dbReference type="InterPro" id="IPR050228">
    <property type="entry name" value="Carboxylesterase_BioH"/>
</dbReference>
<dbReference type="Gene3D" id="3.40.50.1820">
    <property type="entry name" value="alpha/beta hydrolase"/>
    <property type="match status" value="1"/>
</dbReference>
<dbReference type="InterPro" id="IPR029058">
    <property type="entry name" value="AB_hydrolase_fold"/>
</dbReference>
<evidence type="ECO:0000259" key="1">
    <source>
        <dbReference type="Pfam" id="PF12695"/>
    </source>
</evidence>
<dbReference type="SUPFAM" id="SSF53474">
    <property type="entry name" value="alpha/beta-Hydrolases"/>
    <property type="match status" value="1"/>
</dbReference>
<dbReference type="PANTHER" id="PTHR43194">
    <property type="entry name" value="HYDROLASE ALPHA/BETA FOLD FAMILY"/>
    <property type="match status" value="1"/>
</dbReference>
<dbReference type="RefSeq" id="WP_016186408.1">
    <property type="nucleotide sequence ID" value="NZ_ASWO01000007.1"/>
</dbReference>
<sequence length="249" mass="27341">MKKWPRWKKVLGILFIVIIVLVIGSGLFIKSSLYPATAQAQRQSEVATKTKNYELYTNGRKNPTSIIFYPGAFVSSESYSPWASQVASSGINVYILKVPLSLAVLKPNAAQEIIEQHPNEKFILAGHSLGGVMASRFAKAHENEVAGVILLASYPDKKGSLAQADFPVLSITASNDGVLNWDRYEESKTYLPKQTKYVEIKGGNHAGFGTYGDQKGDKDATISNAMQQTKISTYITEWVTEQVVTSKTS</sequence>
<feature type="domain" description="Alpha/beta hydrolase fold-5" evidence="1">
    <location>
        <begin position="65"/>
        <end position="228"/>
    </location>
</feature>
<protein>
    <recommendedName>
        <fullName evidence="1">Alpha/beta hydrolase fold-5 domain-containing protein</fullName>
    </recommendedName>
</protein>
<reference evidence="2 3" key="1">
    <citation type="submission" date="2013-03" db="EMBL/GenBank/DDBJ databases">
        <title>The Genome Sequence of Enterococcus sulfureus ATCC_49903 (PacBio/Illumina hybrid assembly).</title>
        <authorList>
            <consortium name="The Broad Institute Genomics Platform"/>
            <consortium name="The Broad Institute Genome Sequencing Center for Infectious Disease"/>
            <person name="Earl A."/>
            <person name="Russ C."/>
            <person name="Gilmore M."/>
            <person name="Surin D."/>
            <person name="Walker B."/>
            <person name="Young S."/>
            <person name="Zeng Q."/>
            <person name="Gargeya S."/>
            <person name="Fitzgerald M."/>
            <person name="Haas B."/>
            <person name="Abouelleil A."/>
            <person name="Allen A.W."/>
            <person name="Alvarado L."/>
            <person name="Arachchi H.M."/>
            <person name="Berlin A.M."/>
            <person name="Chapman S.B."/>
            <person name="Gainer-Dewar J."/>
            <person name="Goldberg J."/>
            <person name="Griggs A."/>
            <person name="Gujja S."/>
            <person name="Hansen M."/>
            <person name="Howarth C."/>
            <person name="Imamovic A."/>
            <person name="Ireland A."/>
            <person name="Larimer J."/>
            <person name="McCowan C."/>
            <person name="Murphy C."/>
            <person name="Pearson M."/>
            <person name="Poon T.W."/>
            <person name="Priest M."/>
            <person name="Roberts A."/>
            <person name="Saif S."/>
            <person name="Shea T."/>
            <person name="Sisk P."/>
            <person name="Sykes S."/>
            <person name="Wortman J."/>
            <person name="Nusbaum C."/>
            <person name="Birren B."/>
        </authorList>
    </citation>
    <scope>NUCLEOTIDE SEQUENCE [LARGE SCALE GENOMIC DNA]</scope>
    <source>
        <strain evidence="2 3">ATCC 49903</strain>
    </source>
</reference>
<dbReference type="Pfam" id="PF12695">
    <property type="entry name" value="Abhydrolase_5"/>
    <property type="match status" value="1"/>
</dbReference>